<gene>
    <name evidence="10" type="ORF">FRC96_04555</name>
</gene>
<dbReference type="CDD" id="cd06445">
    <property type="entry name" value="ATase"/>
    <property type="match status" value="1"/>
</dbReference>
<name>A0A5C6XP57_9DELT</name>
<dbReference type="GO" id="GO:0032259">
    <property type="term" value="P:methylation"/>
    <property type="evidence" value="ECO:0007669"/>
    <property type="project" value="UniProtKB-KW"/>
</dbReference>
<evidence type="ECO:0000256" key="8">
    <source>
        <dbReference type="ARBA" id="ARBA00049348"/>
    </source>
</evidence>
<dbReference type="PROSITE" id="PS00374">
    <property type="entry name" value="MGMT"/>
    <property type="match status" value="1"/>
</dbReference>
<evidence type="ECO:0000256" key="3">
    <source>
        <dbReference type="ARBA" id="ARBA00011918"/>
    </source>
</evidence>
<dbReference type="Gene3D" id="1.10.10.10">
    <property type="entry name" value="Winged helix-like DNA-binding domain superfamily/Winged helix DNA-binding domain"/>
    <property type="match status" value="1"/>
</dbReference>
<dbReference type="InterPro" id="IPR014048">
    <property type="entry name" value="MethylDNA_cys_MeTrfase_DNA-bd"/>
</dbReference>
<dbReference type="OrthoDB" id="9802228at2"/>
<organism evidence="10 11">
    <name type="scientific">Lujinxingia vulgaris</name>
    <dbReference type="NCBI Taxonomy" id="2600176"/>
    <lineage>
        <taxon>Bacteria</taxon>
        <taxon>Deltaproteobacteria</taxon>
        <taxon>Bradymonadales</taxon>
        <taxon>Lujinxingiaceae</taxon>
        <taxon>Lujinxingia</taxon>
    </lineage>
</organism>
<dbReference type="InterPro" id="IPR036631">
    <property type="entry name" value="MGMT_N_sf"/>
</dbReference>
<dbReference type="InterPro" id="IPR001497">
    <property type="entry name" value="MethylDNA_cys_MeTrfase_AS"/>
</dbReference>
<comment type="similarity">
    <text evidence="2">Belongs to the MGMT family.</text>
</comment>
<dbReference type="NCBIfam" id="TIGR00589">
    <property type="entry name" value="ogt"/>
    <property type="match status" value="1"/>
</dbReference>
<evidence type="ECO:0000256" key="2">
    <source>
        <dbReference type="ARBA" id="ARBA00008711"/>
    </source>
</evidence>
<accession>A0A5C6XP57</accession>
<keyword evidence="4 10" id="KW-0489">Methyltransferase</keyword>
<dbReference type="PANTHER" id="PTHR10815:SF14">
    <property type="entry name" value="BIFUNCTIONAL TRANSCRIPTIONAL ACTIVATOR_DNA REPAIR ENZYME ADA"/>
    <property type="match status" value="1"/>
</dbReference>
<evidence type="ECO:0000256" key="1">
    <source>
        <dbReference type="ARBA" id="ARBA00001286"/>
    </source>
</evidence>
<dbReference type="EMBL" id="VOSL01000020">
    <property type="protein sequence ID" value="TXD41262.1"/>
    <property type="molecule type" value="Genomic_DNA"/>
</dbReference>
<dbReference type="PANTHER" id="PTHR10815">
    <property type="entry name" value="METHYLATED-DNA--PROTEIN-CYSTEINE METHYLTRANSFERASE"/>
    <property type="match status" value="1"/>
</dbReference>
<dbReference type="FunFam" id="1.10.10.10:FF:000214">
    <property type="entry name" value="Methylated-DNA--protein-cysteine methyltransferase"/>
    <property type="match status" value="1"/>
</dbReference>
<proteinExistence type="inferred from homology"/>
<dbReference type="SUPFAM" id="SSF46767">
    <property type="entry name" value="Methylated DNA-protein cysteine methyltransferase, C-terminal domain"/>
    <property type="match status" value="1"/>
</dbReference>
<evidence type="ECO:0000256" key="7">
    <source>
        <dbReference type="ARBA" id="ARBA00023204"/>
    </source>
</evidence>
<dbReference type="Gene3D" id="3.30.160.70">
    <property type="entry name" value="Methylated DNA-protein cysteine methyltransferase domain"/>
    <property type="match status" value="1"/>
</dbReference>
<reference evidence="10 11" key="1">
    <citation type="submission" date="2019-08" db="EMBL/GenBank/DDBJ databases">
        <title>Bradymonadales sp. TMQ2.</title>
        <authorList>
            <person name="Liang Q."/>
        </authorList>
    </citation>
    <scope>NUCLEOTIDE SEQUENCE [LARGE SCALE GENOMIC DNA]</scope>
    <source>
        <strain evidence="10 11">TMQ2</strain>
    </source>
</reference>
<comment type="catalytic activity">
    <reaction evidence="1">
        <text>a 4-O-methyl-thymidine in DNA + L-cysteinyl-[protein] = a thymidine in DNA + S-methyl-L-cysteinyl-[protein]</text>
        <dbReference type="Rhea" id="RHEA:53428"/>
        <dbReference type="Rhea" id="RHEA-COMP:10131"/>
        <dbReference type="Rhea" id="RHEA-COMP:10132"/>
        <dbReference type="Rhea" id="RHEA-COMP:13555"/>
        <dbReference type="Rhea" id="RHEA-COMP:13556"/>
        <dbReference type="ChEBI" id="CHEBI:29950"/>
        <dbReference type="ChEBI" id="CHEBI:82612"/>
        <dbReference type="ChEBI" id="CHEBI:137386"/>
        <dbReference type="ChEBI" id="CHEBI:137387"/>
        <dbReference type="EC" id="2.1.1.63"/>
    </reaction>
</comment>
<dbReference type="InterPro" id="IPR036388">
    <property type="entry name" value="WH-like_DNA-bd_sf"/>
</dbReference>
<evidence type="ECO:0000256" key="4">
    <source>
        <dbReference type="ARBA" id="ARBA00022603"/>
    </source>
</evidence>
<dbReference type="EC" id="2.1.1.63" evidence="3"/>
<dbReference type="AlphaFoldDB" id="A0A5C6XP57"/>
<dbReference type="SUPFAM" id="SSF53155">
    <property type="entry name" value="Methylated DNA-protein cysteine methyltransferase domain"/>
    <property type="match status" value="1"/>
</dbReference>
<dbReference type="InterPro" id="IPR036217">
    <property type="entry name" value="MethylDNA_cys_MeTrfase_DNAb"/>
</dbReference>
<evidence type="ECO:0000313" key="10">
    <source>
        <dbReference type="EMBL" id="TXD41262.1"/>
    </source>
</evidence>
<dbReference type="Pfam" id="PF01035">
    <property type="entry name" value="DNA_binding_1"/>
    <property type="match status" value="1"/>
</dbReference>
<evidence type="ECO:0000256" key="5">
    <source>
        <dbReference type="ARBA" id="ARBA00022679"/>
    </source>
</evidence>
<sequence>MSDKKWRDDATFRSIRFAVGQCALGAVLVAASGEGVCAISLGDDARALVNELERQFPNAEPVGEDPDFERLVARVVGMVEAPQLGCDLPLDIRGTAFQRRVWQALRAVPPGQRLTYGELARAIGEPTAARAVAGACAANKIAVAIPCHRVVRSDGSISGYRWGVERKRELLGREGDS</sequence>
<keyword evidence="6" id="KW-0227">DNA damage</keyword>
<comment type="catalytic activity">
    <reaction evidence="8">
        <text>a 6-O-methyl-2'-deoxyguanosine in DNA + L-cysteinyl-[protein] = S-methyl-L-cysteinyl-[protein] + a 2'-deoxyguanosine in DNA</text>
        <dbReference type="Rhea" id="RHEA:24000"/>
        <dbReference type="Rhea" id="RHEA-COMP:10131"/>
        <dbReference type="Rhea" id="RHEA-COMP:10132"/>
        <dbReference type="Rhea" id="RHEA-COMP:11367"/>
        <dbReference type="Rhea" id="RHEA-COMP:11368"/>
        <dbReference type="ChEBI" id="CHEBI:29950"/>
        <dbReference type="ChEBI" id="CHEBI:82612"/>
        <dbReference type="ChEBI" id="CHEBI:85445"/>
        <dbReference type="ChEBI" id="CHEBI:85448"/>
        <dbReference type="EC" id="2.1.1.63"/>
    </reaction>
</comment>
<dbReference type="Proteomes" id="UP000321046">
    <property type="component" value="Unassembled WGS sequence"/>
</dbReference>
<dbReference type="GO" id="GO:0006281">
    <property type="term" value="P:DNA repair"/>
    <property type="evidence" value="ECO:0007669"/>
    <property type="project" value="UniProtKB-KW"/>
</dbReference>
<evidence type="ECO:0000313" key="11">
    <source>
        <dbReference type="Proteomes" id="UP000321046"/>
    </source>
</evidence>
<keyword evidence="5 10" id="KW-0808">Transferase</keyword>
<dbReference type="GO" id="GO:0003908">
    <property type="term" value="F:methylated-DNA-[protein]-cysteine S-methyltransferase activity"/>
    <property type="evidence" value="ECO:0007669"/>
    <property type="project" value="UniProtKB-EC"/>
</dbReference>
<evidence type="ECO:0000259" key="9">
    <source>
        <dbReference type="Pfam" id="PF01035"/>
    </source>
</evidence>
<comment type="caution">
    <text evidence="10">The sequence shown here is derived from an EMBL/GenBank/DDBJ whole genome shotgun (WGS) entry which is preliminary data.</text>
</comment>
<keyword evidence="7" id="KW-0234">DNA repair</keyword>
<evidence type="ECO:0000256" key="6">
    <source>
        <dbReference type="ARBA" id="ARBA00022763"/>
    </source>
</evidence>
<protein>
    <recommendedName>
        <fullName evidence="3">methylated-DNA--[protein]-cysteine S-methyltransferase</fullName>
        <ecNumber evidence="3">2.1.1.63</ecNumber>
    </recommendedName>
</protein>
<feature type="domain" description="Methylated-DNA-[protein]-cysteine S-methyltransferase DNA binding" evidence="9">
    <location>
        <begin position="96"/>
        <end position="175"/>
    </location>
</feature>